<dbReference type="CDD" id="cd17321">
    <property type="entry name" value="MFS_MMR_MDR_like"/>
    <property type="match status" value="1"/>
</dbReference>
<feature type="transmembrane region" description="Helical" evidence="7">
    <location>
        <begin position="442"/>
        <end position="462"/>
    </location>
</feature>
<sequence length="493" mass="50637">MLLLALPNLATSLQAGSNEQLWATDIYGFLLAGFLVTMGTLGDRIGRRRLLLIGGVAFAIGSLLCAYAPTIELLIAARALLGIAGATLMPSTLALIGTLFQNPKQQAAAFGIWGGTFTLGAVFGPVLGGVMLEHFWWGSVFLLGVPFMVALVVLGPAFLPEFRNPQPGKLDLTSVVLSLVALLPLIYGIKELARAGFEPLPTVSLVVGIVVGYLFVRRQRHLADPMLDLNLFTNRTIGTTLINQLTFSLVGGGFMMMMLLYFQLVGGMTTVQAGAAMVPGMLTAAVGMQIAPRLANKIRPGLLISVGVALAAITYVVVTQVGTDSNMTIIVGFALISFFGAPTVALGTGLVVGSAPVEKMGAAGSLAQLANEFGSTLGLAILGTVGAAVYRSTVTLPGDLPADSAAQAGDSIAGATAVAGDLPAGQGEGLVTAAKDAFVDGFQTVAVIGAVLYACAALMVAIRLRHVPAFGAAAAAPAPEKESESKESEPEVV</sequence>
<accession>A0A7W7Q976</accession>
<evidence type="ECO:0000256" key="3">
    <source>
        <dbReference type="ARBA" id="ARBA00022475"/>
    </source>
</evidence>
<feature type="transmembrane region" description="Helical" evidence="7">
    <location>
        <begin position="270"/>
        <end position="290"/>
    </location>
</feature>
<name>A0A7W7Q976_9PSEU</name>
<dbReference type="PANTHER" id="PTHR42718:SF47">
    <property type="entry name" value="METHYL VIOLOGEN RESISTANCE PROTEIN SMVA"/>
    <property type="match status" value="1"/>
</dbReference>
<dbReference type="PANTHER" id="PTHR42718">
    <property type="entry name" value="MAJOR FACILITATOR SUPERFAMILY MULTIDRUG TRANSPORTER MFSC"/>
    <property type="match status" value="1"/>
</dbReference>
<dbReference type="PRINTS" id="PR01035">
    <property type="entry name" value="TCRTETA"/>
</dbReference>
<feature type="transmembrane region" description="Helical" evidence="7">
    <location>
        <begin position="245"/>
        <end position="264"/>
    </location>
</feature>
<dbReference type="InterPro" id="IPR001958">
    <property type="entry name" value="Tet-R_TetA/multi-R_MdtG-like"/>
</dbReference>
<reference evidence="9 10" key="1">
    <citation type="submission" date="2020-08" db="EMBL/GenBank/DDBJ databases">
        <title>Genomic Encyclopedia of Type Strains, Phase III (KMG-III): the genomes of soil and plant-associated and newly described type strains.</title>
        <authorList>
            <person name="Whitman W."/>
        </authorList>
    </citation>
    <scope>NUCLEOTIDE SEQUENCE [LARGE SCALE GENOMIC DNA]</scope>
    <source>
        <strain evidence="9 10">CECT 8960</strain>
    </source>
</reference>
<feature type="transmembrane region" description="Helical" evidence="7">
    <location>
        <begin position="107"/>
        <end position="128"/>
    </location>
</feature>
<evidence type="ECO:0000256" key="6">
    <source>
        <dbReference type="ARBA" id="ARBA00023136"/>
    </source>
</evidence>
<evidence type="ECO:0000313" key="9">
    <source>
        <dbReference type="EMBL" id="MBB4909377.1"/>
    </source>
</evidence>
<feature type="domain" description="Major facilitator superfamily (MFS) profile" evidence="8">
    <location>
        <begin position="1"/>
        <end position="468"/>
    </location>
</feature>
<feature type="transmembrane region" description="Helical" evidence="7">
    <location>
        <begin position="373"/>
        <end position="390"/>
    </location>
</feature>
<keyword evidence="2" id="KW-0813">Transport</keyword>
<dbReference type="InterPro" id="IPR036259">
    <property type="entry name" value="MFS_trans_sf"/>
</dbReference>
<comment type="caution">
    <text evidence="9">The sequence shown here is derived from an EMBL/GenBank/DDBJ whole genome shotgun (WGS) entry which is preliminary data.</text>
</comment>
<dbReference type="EMBL" id="JACHJQ010000006">
    <property type="protein sequence ID" value="MBB4909377.1"/>
    <property type="molecule type" value="Genomic_DNA"/>
</dbReference>
<dbReference type="AlphaFoldDB" id="A0A7W7Q976"/>
<evidence type="ECO:0000256" key="2">
    <source>
        <dbReference type="ARBA" id="ARBA00022448"/>
    </source>
</evidence>
<evidence type="ECO:0000313" key="10">
    <source>
        <dbReference type="Proteomes" id="UP000520767"/>
    </source>
</evidence>
<evidence type="ECO:0000259" key="8">
    <source>
        <dbReference type="PROSITE" id="PS50850"/>
    </source>
</evidence>
<feature type="transmembrane region" description="Helical" evidence="7">
    <location>
        <begin position="302"/>
        <end position="323"/>
    </location>
</feature>
<dbReference type="Pfam" id="PF07690">
    <property type="entry name" value="MFS_1"/>
    <property type="match status" value="1"/>
</dbReference>
<keyword evidence="4 7" id="KW-0812">Transmembrane</keyword>
<dbReference type="Gene3D" id="1.20.1250.20">
    <property type="entry name" value="MFS general substrate transporter like domains"/>
    <property type="match status" value="1"/>
</dbReference>
<dbReference type="InterPro" id="IPR020846">
    <property type="entry name" value="MFS_dom"/>
</dbReference>
<dbReference type="InterPro" id="IPR011701">
    <property type="entry name" value="MFS"/>
</dbReference>
<feature type="transmembrane region" description="Helical" evidence="7">
    <location>
        <begin position="199"/>
        <end position="216"/>
    </location>
</feature>
<dbReference type="SUPFAM" id="SSF103473">
    <property type="entry name" value="MFS general substrate transporter"/>
    <property type="match status" value="1"/>
</dbReference>
<dbReference type="GO" id="GO:0005886">
    <property type="term" value="C:plasma membrane"/>
    <property type="evidence" value="ECO:0007669"/>
    <property type="project" value="UniProtKB-SubCell"/>
</dbReference>
<feature type="transmembrane region" description="Helical" evidence="7">
    <location>
        <begin position="134"/>
        <end position="158"/>
    </location>
</feature>
<feature type="transmembrane region" description="Helical" evidence="7">
    <location>
        <begin position="75"/>
        <end position="100"/>
    </location>
</feature>
<keyword evidence="10" id="KW-1185">Reference proteome</keyword>
<comment type="subcellular location">
    <subcellularLocation>
        <location evidence="1">Cell membrane</location>
        <topology evidence="1">Multi-pass membrane protein</topology>
    </subcellularLocation>
</comment>
<evidence type="ECO:0000256" key="7">
    <source>
        <dbReference type="SAM" id="Phobius"/>
    </source>
</evidence>
<dbReference type="Proteomes" id="UP000520767">
    <property type="component" value="Unassembled WGS sequence"/>
</dbReference>
<organism evidence="9 10">
    <name type="scientific">Actinophytocola algeriensis</name>
    <dbReference type="NCBI Taxonomy" id="1768010"/>
    <lineage>
        <taxon>Bacteria</taxon>
        <taxon>Bacillati</taxon>
        <taxon>Actinomycetota</taxon>
        <taxon>Actinomycetes</taxon>
        <taxon>Pseudonocardiales</taxon>
        <taxon>Pseudonocardiaceae</taxon>
    </lineage>
</organism>
<keyword evidence="3" id="KW-1003">Cell membrane</keyword>
<feature type="transmembrane region" description="Helical" evidence="7">
    <location>
        <begin position="25"/>
        <end position="43"/>
    </location>
</feature>
<keyword evidence="5 7" id="KW-1133">Transmembrane helix</keyword>
<feature type="transmembrane region" description="Helical" evidence="7">
    <location>
        <begin position="170"/>
        <end position="187"/>
    </location>
</feature>
<dbReference type="PROSITE" id="PS50850">
    <property type="entry name" value="MFS"/>
    <property type="match status" value="1"/>
</dbReference>
<dbReference type="Gene3D" id="1.20.1720.10">
    <property type="entry name" value="Multidrug resistance protein D"/>
    <property type="match status" value="1"/>
</dbReference>
<feature type="transmembrane region" description="Helical" evidence="7">
    <location>
        <begin position="50"/>
        <end position="69"/>
    </location>
</feature>
<keyword evidence="6 7" id="KW-0472">Membrane</keyword>
<evidence type="ECO:0000256" key="5">
    <source>
        <dbReference type="ARBA" id="ARBA00022989"/>
    </source>
</evidence>
<gene>
    <name evidence="9" type="ORF">FHR82_005635</name>
</gene>
<evidence type="ECO:0000256" key="4">
    <source>
        <dbReference type="ARBA" id="ARBA00022692"/>
    </source>
</evidence>
<proteinExistence type="predicted"/>
<protein>
    <submittedName>
        <fullName evidence="9">DHA2 family multidrug resistance protein-like MFS transporter</fullName>
    </submittedName>
</protein>
<feature type="transmembrane region" description="Helical" evidence="7">
    <location>
        <begin position="329"/>
        <end position="352"/>
    </location>
</feature>
<evidence type="ECO:0000256" key="1">
    <source>
        <dbReference type="ARBA" id="ARBA00004651"/>
    </source>
</evidence>
<dbReference type="GO" id="GO:0022857">
    <property type="term" value="F:transmembrane transporter activity"/>
    <property type="evidence" value="ECO:0007669"/>
    <property type="project" value="InterPro"/>
</dbReference>